<feature type="region of interest" description="Disordered" evidence="12">
    <location>
        <begin position="15"/>
        <end position="40"/>
    </location>
</feature>
<keyword evidence="9" id="KW-0206">Cytoskeleton</keyword>
<dbReference type="PANTHER" id="PTHR19848">
    <property type="entry name" value="WD40 REPEAT PROTEIN"/>
    <property type="match status" value="1"/>
</dbReference>
<gene>
    <name evidence="13" type="ORF">PhCBS80983_g06101</name>
</gene>
<proteinExistence type="predicted"/>
<feature type="repeat" description="WD" evidence="11">
    <location>
        <begin position="165"/>
        <end position="206"/>
    </location>
</feature>
<keyword evidence="14" id="KW-1185">Reference proteome</keyword>
<reference evidence="13 14" key="1">
    <citation type="journal article" date="2019" name="Sci. Rep.">
        <title>Comparative genomics of chytrid fungi reveal insights into the obligate biotrophic and pathogenic lifestyle of Synchytrium endobioticum.</title>
        <authorList>
            <person name="van de Vossenberg B.T.L.H."/>
            <person name="Warris S."/>
            <person name="Nguyen H.D.T."/>
            <person name="van Gent-Pelzer M.P.E."/>
            <person name="Joly D.L."/>
            <person name="van de Geest H.C."/>
            <person name="Bonants P.J.M."/>
            <person name="Smith D.S."/>
            <person name="Levesque C.A."/>
            <person name="van der Lee T.A.J."/>
        </authorList>
    </citation>
    <scope>NUCLEOTIDE SEQUENCE [LARGE SCALE GENOMIC DNA]</scope>
    <source>
        <strain evidence="13 14">CBS 809.83</strain>
    </source>
</reference>
<organism evidence="13 14">
    <name type="scientific">Powellomyces hirtus</name>
    <dbReference type="NCBI Taxonomy" id="109895"/>
    <lineage>
        <taxon>Eukaryota</taxon>
        <taxon>Fungi</taxon>
        <taxon>Fungi incertae sedis</taxon>
        <taxon>Chytridiomycota</taxon>
        <taxon>Chytridiomycota incertae sedis</taxon>
        <taxon>Chytridiomycetes</taxon>
        <taxon>Spizellomycetales</taxon>
        <taxon>Powellomycetaceae</taxon>
        <taxon>Powellomyces</taxon>
    </lineage>
</organism>
<feature type="repeat" description="WD" evidence="11">
    <location>
        <begin position="123"/>
        <end position="164"/>
    </location>
</feature>
<evidence type="ECO:0000256" key="7">
    <source>
        <dbReference type="ARBA" id="ARBA00022776"/>
    </source>
</evidence>
<evidence type="ECO:0000256" key="9">
    <source>
        <dbReference type="ARBA" id="ARBA00023212"/>
    </source>
</evidence>
<feature type="repeat" description="WD" evidence="11">
    <location>
        <begin position="38"/>
        <end position="79"/>
    </location>
</feature>
<dbReference type="GO" id="GO:0051301">
    <property type="term" value="P:cell division"/>
    <property type="evidence" value="ECO:0007669"/>
    <property type="project" value="UniProtKB-KW"/>
</dbReference>
<evidence type="ECO:0000256" key="5">
    <source>
        <dbReference type="ARBA" id="ARBA00022701"/>
    </source>
</evidence>
<dbReference type="PROSITE" id="PS50294">
    <property type="entry name" value="WD_REPEATS_REGION"/>
    <property type="match status" value="5"/>
</dbReference>
<evidence type="ECO:0000256" key="6">
    <source>
        <dbReference type="ARBA" id="ARBA00022737"/>
    </source>
</evidence>
<keyword evidence="5" id="KW-0493">Microtubule</keyword>
<keyword evidence="4" id="KW-0132">Cell division</keyword>
<dbReference type="SUPFAM" id="SSF50978">
    <property type="entry name" value="WD40 repeat-like"/>
    <property type="match status" value="1"/>
</dbReference>
<evidence type="ECO:0000256" key="12">
    <source>
        <dbReference type="SAM" id="MobiDB-lite"/>
    </source>
</evidence>
<dbReference type="InterPro" id="IPR019775">
    <property type="entry name" value="WD40_repeat_CS"/>
</dbReference>
<dbReference type="Proteomes" id="UP000318582">
    <property type="component" value="Unassembled WGS sequence"/>
</dbReference>
<dbReference type="PANTHER" id="PTHR19848:SF8">
    <property type="entry name" value="F-BOX AND WD REPEAT DOMAIN CONTAINING 7"/>
    <property type="match status" value="1"/>
</dbReference>
<dbReference type="STRING" id="109895.A0A507DQY7"/>
<feature type="repeat" description="WD" evidence="11">
    <location>
        <begin position="272"/>
        <end position="306"/>
    </location>
</feature>
<dbReference type="InterPro" id="IPR017252">
    <property type="entry name" value="Dynein_regulator_LIS1"/>
</dbReference>
<feature type="repeat" description="WD" evidence="11">
    <location>
        <begin position="246"/>
        <end position="271"/>
    </location>
</feature>
<keyword evidence="7" id="KW-0498">Mitosis</keyword>
<dbReference type="InterPro" id="IPR020472">
    <property type="entry name" value="WD40_PAC1"/>
</dbReference>
<dbReference type="InterPro" id="IPR001680">
    <property type="entry name" value="WD40_rpt"/>
</dbReference>
<keyword evidence="10" id="KW-0131">Cell cycle</keyword>
<dbReference type="PIRSF" id="PIRSF037647">
    <property type="entry name" value="Dynein_regulator_Lis1"/>
    <property type="match status" value="1"/>
</dbReference>
<protein>
    <submittedName>
        <fullName evidence="13">Uncharacterized protein</fullName>
    </submittedName>
</protein>
<dbReference type="PRINTS" id="PR00320">
    <property type="entry name" value="GPROTEINBRPT"/>
</dbReference>
<keyword evidence="8" id="KW-0175">Coiled coil</keyword>
<evidence type="ECO:0000256" key="2">
    <source>
        <dbReference type="ARBA" id="ARBA00022490"/>
    </source>
</evidence>
<dbReference type="InterPro" id="IPR015943">
    <property type="entry name" value="WD40/YVTN_repeat-like_dom_sf"/>
</dbReference>
<keyword evidence="2" id="KW-0963">Cytoplasm</keyword>
<accession>A0A507DQY7</accession>
<evidence type="ECO:0000256" key="8">
    <source>
        <dbReference type="ARBA" id="ARBA00023054"/>
    </source>
</evidence>
<dbReference type="FunFam" id="2.130.10.10:FF:000342">
    <property type="entry name" value="Nuclear distribution protein PAC1"/>
    <property type="match status" value="1"/>
</dbReference>
<evidence type="ECO:0000256" key="3">
    <source>
        <dbReference type="ARBA" id="ARBA00022574"/>
    </source>
</evidence>
<evidence type="ECO:0000256" key="1">
    <source>
        <dbReference type="ARBA" id="ARBA00022448"/>
    </source>
</evidence>
<keyword evidence="6" id="KW-0677">Repeat</keyword>
<evidence type="ECO:0000256" key="11">
    <source>
        <dbReference type="PROSITE-ProRule" id="PRU00221"/>
    </source>
</evidence>
<dbReference type="AlphaFoldDB" id="A0A507DQY7"/>
<keyword evidence="1" id="KW-0813">Transport</keyword>
<evidence type="ECO:0000256" key="4">
    <source>
        <dbReference type="ARBA" id="ARBA00022618"/>
    </source>
</evidence>
<evidence type="ECO:0000313" key="13">
    <source>
        <dbReference type="EMBL" id="TPX53936.1"/>
    </source>
</evidence>
<sequence length="352" mass="38842">MEQEGKLAALEEELASAPTRKPTDSVDWLPRPPHKHNLTGHRSPITRVAFHPVFSIIASASEDATIKVWDYESGTFERTLKGHTKAVQDLAWDPKGVLLASCSADLSVKLWDTQADYQCIKTLHGHDHSVSSVQFGPEGDFIVSASRDKTIKVWAVDTGYCVKTIYGHLDWVRRAITCDDGRTVASCASDQTIRIWDSGTGDCRMEMRGHEHVVECIAFAPVSAYPYIRELIGSTAPPSKETPIPGTFLISGSRDKTLRLWDTSTGQQLHMFSGHDNWVRDVLVHPNGRYMFSVSDDKTLRCWDLQQSGRCVKTIADAHPHFVTCLAVAGNRGAPVLATGGVDCGVRIWACV</sequence>
<feature type="repeat" description="WD" evidence="11">
    <location>
        <begin position="80"/>
        <end position="112"/>
    </location>
</feature>
<dbReference type="PROSITE" id="PS50082">
    <property type="entry name" value="WD_REPEATS_2"/>
    <property type="match status" value="6"/>
</dbReference>
<evidence type="ECO:0000313" key="14">
    <source>
        <dbReference type="Proteomes" id="UP000318582"/>
    </source>
</evidence>
<dbReference type="Gene3D" id="2.130.10.10">
    <property type="entry name" value="YVTN repeat-like/Quinoprotein amine dehydrogenase"/>
    <property type="match status" value="1"/>
</dbReference>
<dbReference type="SMART" id="SM00320">
    <property type="entry name" value="WD40"/>
    <property type="match status" value="7"/>
</dbReference>
<dbReference type="GO" id="GO:0005874">
    <property type="term" value="C:microtubule"/>
    <property type="evidence" value="ECO:0007669"/>
    <property type="project" value="UniProtKB-KW"/>
</dbReference>
<dbReference type="InterPro" id="IPR036322">
    <property type="entry name" value="WD40_repeat_dom_sf"/>
</dbReference>
<keyword evidence="3 11" id="KW-0853">WD repeat</keyword>
<dbReference type="CDD" id="cd00200">
    <property type="entry name" value="WD40"/>
    <property type="match status" value="1"/>
</dbReference>
<name>A0A507DQY7_9FUNG</name>
<evidence type="ECO:0000256" key="10">
    <source>
        <dbReference type="ARBA" id="ARBA00023306"/>
    </source>
</evidence>
<comment type="caution">
    <text evidence="13">The sequence shown here is derived from an EMBL/GenBank/DDBJ whole genome shotgun (WGS) entry which is preliminary data.</text>
</comment>
<dbReference type="EMBL" id="QEAQ01000180">
    <property type="protein sequence ID" value="TPX53936.1"/>
    <property type="molecule type" value="Genomic_DNA"/>
</dbReference>
<dbReference type="Pfam" id="PF00400">
    <property type="entry name" value="WD40"/>
    <property type="match status" value="7"/>
</dbReference>
<dbReference type="PROSITE" id="PS00678">
    <property type="entry name" value="WD_REPEATS_1"/>
    <property type="match status" value="1"/>
</dbReference>